<dbReference type="Proteomes" id="UP001355653">
    <property type="component" value="Unassembled WGS sequence"/>
</dbReference>
<sequence>MSKQNVRNRITDHPSLVAFWDFQEAAGELRQAQGPFGYALEEQEGPIERVEEGVFGSYSAKLNFGQWFNLPREACPALDFHGKEAALTLIAWVKREQRDNRECQAIAGMWNETEKKRQYCLFLDLGIWDSAEQVCGHVSSTGGPTPGHPWCMTTAIGATPVTKDEWHTVAFTYDGAYARTYLDGRLDVRETYNPYAYPEGLYDGGAAGADFTVGAVYRSGTMGNFFAGCLGGLAVFNRALDDEELAQLV</sequence>
<evidence type="ECO:0000313" key="1">
    <source>
        <dbReference type="EMBL" id="MEB4797278.1"/>
    </source>
</evidence>
<gene>
    <name evidence="1" type="ORF">P5G65_25570</name>
</gene>
<keyword evidence="2" id="KW-1185">Reference proteome</keyword>
<dbReference type="RefSeq" id="WP_127456232.1">
    <property type="nucleotide sequence ID" value="NZ_JAROBY010000047.1"/>
</dbReference>
<dbReference type="SUPFAM" id="SSF49899">
    <property type="entry name" value="Concanavalin A-like lectins/glucanases"/>
    <property type="match status" value="1"/>
</dbReference>
<comment type="caution">
    <text evidence="1">The sequence shown here is derived from an EMBL/GenBank/DDBJ whole genome shotgun (WGS) entry which is preliminary data.</text>
</comment>
<proteinExistence type="predicted"/>
<protein>
    <submittedName>
        <fullName evidence="1">LamG domain-containing protein</fullName>
    </submittedName>
</protein>
<accession>A0ABU6DHQ8</accession>
<dbReference type="Pfam" id="PF13385">
    <property type="entry name" value="Laminin_G_3"/>
    <property type="match status" value="1"/>
</dbReference>
<reference evidence="1 2" key="1">
    <citation type="submission" date="2023-03" db="EMBL/GenBank/DDBJ databases">
        <title>Bacillus Genome Sequencing.</title>
        <authorList>
            <person name="Dunlap C."/>
        </authorList>
    </citation>
    <scope>NUCLEOTIDE SEQUENCE [LARGE SCALE GENOMIC DNA]</scope>
    <source>
        <strain evidence="1 2">NRS-1351</strain>
    </source>
</reference>
<organism evidence="1 2">
    <name type="scientific">Paenibacillus chondroitinus</name>
    <dbReference type="NCBI Taxonomy" id="59842"/>
    <lineage>
        <taxon>Bacteria</taxon>
        <taxon>Bacillati</taxon>
        <taxon>Bacillota</taxon>
        <taxon>Bacilli</taxon>
        <taxon>Bacillales</taxon>
        <taxon>Paenibacillaceae</taxon>
        <taxon>Paenibacillus</taxon>
    </lineage>
</organism>
<name>A0ABU6DHQ8_9BACL</name>
<dbReference type="InterPro" id="IPR013320">
    <property type="entry name" value="ConA-like_dom_sf"/>
</dbReference>
<dbReference type="EMBL" id="JAROBY010000047">
    <property type="protein sequence ID" value="MEB4797278.1"/>
    <property type="molecule type" value="Genomic_DNA"/>
</dbReference>
<evidence type="ECO:0000313" key="2">
    <source>
        <dbReference type="Proteomes" id="UP001355653"/>
    </source>
</evidence>
<dbReference type="Gene3D" id="2.60.120.200">
    <property type="match status" value="1"/>
</dbReference>